<evidence type="ECO:0000313" key="4">
    <source>
        <dbReference type="Proteomes" id="UP000007845"/>
    </source>
</evidence>
<evidence type="ECO:0008006" key="5">
    <source>
        <dbReference type="Google" id="ProtNLM"/>
    </source>
</evidence>
<evidence type="ECO:0000256" key="2">
    <source>
        <dbReference type="SAM" id="SignalP"/>
    </source>
</evidence>
<dbReference type="HOGENOM" id="CLU_086582_0_0_7"/>
<dbReference type="Gene3D" id="3.10.620.30">
    <property type="match status" value="1"/>
</dbReference>
<keyword evidence="4" id="KW-1185">Reference proteome</keyword>
<feature type="signal peptide" evidence="2">
    <location>
        <begin position="1"/>
        <end position="32"/>
    </location>
</feature>
<feature type="chain" id="PRO_5003251745" description="Transglutaminase-like cysteine proteinase BTLCP" evidence="2">
    <location>
        <begin position="33"/>
        <end position="265"/>
    </location>
</feature>
<name>F0JCZ7_9BACT</name>
<sequence length="265" mass="30225" precursor="true">MRPMRGTYSAAMVALCAACLAVVLVLSPRAVAAQATPDPATARPEAVRPATAVPSAVQPAPANHTTGKSDKRQLFGTLEFKGKIQKLPKWTRVLDKMKAWKGYFKDDRTNDHPSKKAWNTLKAQVGDKSEMDRLRAVTRFFNKWPYRLDMANWGVSDYWETPWEFLKKSGDCEDYSIAKFYALQELGFTDDQLRIVAVKDAIRGIGHAVLAVYATDDIYILDNQTDMVLSHTKYKHYIPQYSINEKYRWMHVAPQKRTTYEKAKQ</sequence>
<reference evidence="3 4" key="1">
    <citation type="journal article" date="2011" name="J. Bacteriol.">
        <title>Genome sequence of the mercury-methylating strain Desulfovibrio desulfuricans ND132.</title>
        <authorList>
            <person name="Brown S.D."/>
            <person name="Gilmour C.C."/>
            <person name="Kucken A.M."/>
            <person name="Wall J.D."/>
            <person name="Elias D.A."/>
            <person name="Brandt C.C."/>
            <person name="Podar M."/>
            <person name="Chertkov O."/>
            <person name="Held B."/>
            <person name="Bruce D.C."/>
            <person name="Detter J.C."/>
            <person name="Tapia R."/>
            <person name="Han C.S."/>
            <person name="Goodwin L.A."/>
            <person name="Cheng J.F."/>
            <person name="Pitluck S."/>
            <person name="Woyke T."/>
            <person name="Mikhailova N."/>
            <person name="Ivanova N.N."/>
            <person name="Han J."/>
            <person name="Lucas S."/>
            <person name="Lapidus A.L."/>
            <person name="Land M.L."/>
            <person name="Hauser L.J."/>
            <person name="Palumbo A.V."/>
        </authorList>
    </citation>
    <scope>NUCLEOTIDE SEQUENCE [LARGE SCALE GENOMIC DNA]</scope>
    <source>
        <strain evidence="3 4">ND132</strain>
    </source>
</reference>
<feature type="region of interest" description="Disordered" evidence="1">
    <location>
        <begin position="34"/>
        <end position="71"/>
    </location>
</feature>
<protein>
    <recommendedName>
        <fullName evidence="5">Transglutaminase-like cysteine proteinase BTLCP</fullName>
    </recommendedName>
</protein>
<gene>
    <name evidence="3" type="ORF">DND132_1280</name>
</gene>
<accession>F0JCZ7</accession>
<dbReference type="EMBL" id="CP003220">
    <property type="protein sequence ID" value="EGB14489.1"/>
    <property type="molecule type" value="Genomic_DNA"/>
</dbReference>
<dbReference type="PANTHER" id="PTHR39327">
    <property type="match status" value="1"/>
</dbReference>
<dbReference type="eggNOG" id="COG3672">
    <property type="taxonomic scope" value="Bacteria"/>
</dbReference>
<dbReference type="SMR" id="F0JCZ7"/>
<evidence type="ECO:0000313" key="3">
    <source>
        <dbReference type="EMBL" id="EGB14489.1"/>
    </source>
</evidence>
<proteinExistence type="predicted"/>
<dbReference type="InterPro" id="IPR010319">
    <property type="entry name" value="Transglutaminase-like_Cys_pept"/>
</dbReference>
<dbReference type="Pfam" id="PF06035">
    <property type="entry name" value="Peptidase_C93"/>
    <property type="match status" value="1"/>
</dbReference>
<organism evidence="3 4">
    <name type="scientific">Pseudodesulfovibrio mercurii</name>
    <dbReference type="NCBI Taxonomy" id="641491"/>
    <lineage>
        <taxon>Bacteria</taxon>
        <taxon>Pseudomonadati</taxon>
        <taxon>Thermodesulfobacteriota</taxon>
        <taxon>Desulfovibrionia</taxon>
        <taxon>Desulfovibrionales</taxon>
        <taxon>Desulfovibrionaceae</taxon>
    </lineage>
</organism>
<dbReference type="KEGG" id="ddn:DND132_1280"/>
<dbReference type="Proteomes" id="UP000007845">
    <property type="component" value="Chromosome"/>
</dbReference>
<dbReference type="STRING" id="641491.DND132_1280"/>
<dbReference type="PANTHER" id="PTHR39327:SF1">
    <property type="entry name" value="BLR5470 PROTEIN"/>
    <property type="match status" value="1"/>
</dbReference>
<dbReference type="AlphaFoldDB" id="F0JCZ7"/>
<evidence type="ECO:0000256" key="1">
    <source>
        <dbReference type="SAM" id="MobiDB-lite"/>
    </source>
</evidence>
<keyword evidence="2" id="KW-0732">Signal</keyword>